<proteinExistence type="predicted"/>
<name>A0ABN9XUG3_9DINO</name>
<reference evidence="2" key="1">
    <citation type="submission" date="2023-10" db="EMBL/GenBank/DDBJ databases">
        <authorList>
            <person name="Chen Y."/>
            <person name="Shah S."/>
            <person name="Dougan E. K."/>
            <person name="Thang M."/>
            <person name="Chan C."/>
        </authorList>
    </citation>
    <scope>NUCLEOTIDE SEQUENCE [LARGE SCALE GENOMIC DNA]</scope>
</reference>
<sequence>MSLDDSPATTCKRGSLTYPRSRRRRATSCVRPDLLGWRALRVAARGRGGPVASARARRPGAPRPVDPDLLQLGLGVGDGRRLAIAAVDAATRARQRTSFLWRLGPCMRGRGPLRRPVPPDRLVRGRHREPPQLLPHDAPQRLGDLLEQGRAQLFPHSAPQRFVEIVPARPKVQQRIGLQARHDLAPGGRAAVLTADLRVSGHSFSDPGG</sequence>
<feature type="region of interest" description="Disordered" evidence="1">
    <location>
        <begin position="1"/>
        <end position="23"/>
    </location>
</feature>
<protein>
    <submittedName>
        <fullName evidence="2">Uncharacterized protein</fullName>
    </submittedName>
</protein>
<dbReference type="EMBL" id="CAUYUJ010021052">
    <property type="protein sequence ID" value="CAK0902297.1"/>
    <property type="molecule type" value="Genomic_DNA"/>
</dbReference>
<evidence type="ECO:0000313" key="3">
    <source>
        <dbReference type="Proteomes" id="UP001189429"/>
    </source>
</evidence>
<evidence type="ECO:0000256" key="1">
    <source>
        <dbReference type="SAM" id="MobiDB-lite"/>
    </source>
</evidence>
<gene>
    <name evidence="2" type="ORF">PCOR1329_LOCUS78956</name>
</gene>
<keyword evidence="3" id="KW-1185">Reference proteome</keyword>
<organism evidence="2 3">
    <name type="scientific">Prorocentrum cordatum</name>
    <dbReference type="NCBI Taxonomy" id="2364126"/>
    <lineage>
        <taxon>Eukaryota</taxon>
        <taxon>Sar</taxon>
        <taxon>Alveolata</taxon>
        <taxon>Dinophyceae</taxon>
        <taxon>Prorocentrales</taxon>
        <taxon>Prorocentraceae</taxon>
        <taxon>Prorocentrum</taxon>
    </lineage>
</organism>
<comment type="caution">
    <text evidence="2">The sequence shown here is derived from an EMBL/GenBank/DDBJ whole genome shotgun (WGS) entry which is preliminary data.</text>
</comment>
<feature type="non-terminal residue" evidence="2">
    <location>
        <position position="209"/>
    </location>
</feature>
<evidence type="ECO:0000313" key="2">
    <source>
        <dbReference type="EMBL" id="CAK0902297.1"/>
    </source>
</evidence>
<feature type="region of interest" description="Disordered" evidence="1">
    <location>
        <begin position="111"/>
        <end position="137"/>
    </location>
</feature>
<dbReference type="Proteomes" id="UP001189429">
    <property type="component" value="Unassembled WGS sequence"/>
</dbReference>
<accession>A0ABN9XUG3</accession>